<organism evidence="2 3">
    <name type="scientific">Ligilactobacillus ruminis</name>
    <dbReference type="NCBI Taxonomy" id="1623"/>
    <lineage>
        <taxon>Bacteria</taxon>
        <taxon>Bacillati</taxon>
        <taxon>Bacillota</taxon>
        <taxon>Bacilli</taxon>
        <taxon>Lactobacillales</taxon>
        <taxon>Lactobacillaceae</taxon>
        <taxon>Ligilactobacillus</taxon>
    </lineage>
</organism>
<dbReference type="Proteomes" id="UP000182089">
    <property type="component" value="Unassembled WGS sequence"/>
</dbReference>
<keyword evidence="1" id="KW-0472">Membrane</keyword>
<feature type="transmembrane region" description="Helical" evidence="1">
    <location>
        <begin position="55"/>
        <end position="79"/>
    </location>
</feature>
<feature type="transmembrane region" description="Helical" evidence="1">
    <location>
        <begin position="109"/>
        <end position="129"/>
    </location>
</feature>
<name>A0ABY1AA81_9LACO</name>
<evidence type="ECO:0000256" key="1">
    <source>
        <dbReference type="SAM" id="Phobius"/>
    </source>
</evidence>
<proteinExistence type="predicted"/>
<keyword evidence="1" id="KW-1133">Transmembrane helix</keyword>
<feature type="transmembrane region" description="Helical" evidence="1">
    <location>
        <begin position="86"/>
        <end position="103"/>
    </location>
</feature>
<protein>
    <submittedName>
        <fullName evidence="2">Uncharacterized protein</fullName>
    </submittedName>
</protein>
<comment type="caution">
    <text evidence="2">The sequence shown here is derived from an EMBL/GenBank/DDBJ whole genome shotgun (WGS) entry which is preliminary data.</text>
</comment>
<keyword evidence="1" id="KW-0812">Transmembrane</keyword>
<gene>
    <name evidence="2" type="ORF">SAMN05216431_10386</name>
</gene>
<accession>A0ABY1AA81</accession>
<dbReference type="EMBL" id="FOCC01000003">
    <property type="protein sequence ID" value="SEM48338.1"/>
    <property type="molecule type" value="Genomic_DNA"/>
</dbReference>
<evidence type="ECO:0000313" key="2">
    <source>
        <dbReference type="EMBL" id="SEM48338.1"/>
    </source>
</evidence>
<sequence length="136" mass="15826">MNHEKFNIWMNIAVGVLGTIYVLSTWYFRFIVAILRRPGRSLDVAEHYADGAQVLFSFIICLSIAIAGCGLVSLLSNLIHFDYPCFFNRIALDIMVMFMPLMNNESYLFFFYELIFCGVLALYINYLYINKIFEDL</sequence>
<reference evidence="2 3" key="1">
    <citation type="submission" date="2016-10" db="EMBL/GenBank/DDBJ databases">
        <authorList>
            <person name="Varghese N."/>
            <person name="Submissions S."/>
        </authorList>
    </citation>
    <scope>NUCLEOTIDE SEQUENCE [LARGE SCALE GENOMIC DNA]</scope>
    <source>
        <strain evidence="2 3">WC1T17</strain>
    </source>
</reference>
<feature type="transmembrane region" description="Helical" evidence="1">
    <location>
        <begin position="12"/>
        <end position="35"/>
    </location>
</feature>
<evidence type="ECO:0000313" key="3">
    <source>
        <dbReference type="Proteomes" id="UP000182089"/>
    </source>
</evidence>